<dbReference type="PANTHER" id="PTHR31474">
    <property type="entry name" value="HR-LIKE LESION-INDUCER"/>
    <property type="match status" value="1"/>
</dbReference>
<dbReference type="EMBL" id="AK220697">
    <property type="protein sequence ID" value="BAD93785.1"/>
    <property type="molecule type" value="mRNA"/>
</dbReference>
<keyword evidence="1" id="KW-0472">Membrane</keyword>
<dbReference type="InterPro" id="IPR008637">
    <property type="entry name" value="HR_lesion"/>
</dbReference>
<dbReference type="ExpressionAtlas" id="Q570L1">
    <property type="expression patterns" value="baseline and differential"/>
</dbReference>
<evidence type="ECO:0000256" key="1">
    <source>
        <dbReference type="SAM" id="Phobius"/>
    </source>
</evidence>
<accession>Q570L1</accession>
<dbReference type="Pfam" id="PF05514">
    <property type="entry name" value="HR_lesion"/>
    <property type="match status" value="1"/>
</dbReference>
<dbReference type="TAIR" id="AT3G23190"/>
<evidence type="ECO:0000313" key="2">
    <source>
        <dbReference type="EMBL" id="BAD93785.1"/>
    </source>
</evidence>
<sequence length="231" mass="26379">MEKTQESVVRYGKKIEKMPYLMPAGRVVFASAFLVSAWREYYGFGLAADELRPKLGFFENQAKAIVALGILMKFVGGILFIFNTYVGAALLLVYQAILSPILYDFYNRDYDRDHFTVFYTKFKEFVEETTSADGGVAMSLYTSVVNEESRQKFIDQLNEIARIAISNPLFTPSDFNTLFIRFIKGVGIAAALACFIAMKHRHAVLIEKTSKKQKKLTDPIWLIYLWISINK</sequence>
<dbReference type="GO" id="GO:0005783">
    <property type="term" value="C:endoplasmic reticulum"/>
    <property type="evidence" value="ECO:0007005"/>
    <property type="project" value="TAIR"/>
</dbReference>
<dbReference type="AlphaFoldDB" id="Q570L1"/>
<dbReference type="PANTHER" id="PTHR31474:SF1">
    <property type="entry name" value="EXPRESSED PROTEIN"/>
    <property type="match status" value="1"/>
</dbReference>
<keyword evidence="1" id="KW-1133">Transmembrane helix</keyword>
<reference evidence="2" key="1">
    <citation type="submission" date="2005-03" db="EMBL/GenBank/DDBJ databases">
        <title>Large-scale analysis of RIKEN Arabidopsis full-length (RAFL) cDNAs.</title>
        <authorList>
            <person name="Totoki Y."/>
            <person name="Seki M."/>
            <person name="Ishida J."/>
            <person name="Nakajima M."/>
            <person name="Enju A."/>
            <person name="Kamiya A."/>
            <person name="Narusaka M."/>
            <person name="Shin-i T."/>
            <person name="Nakagawa M."/>
            <person name="Sakamoto N."/>
            <person name="Oishi K."/>
            <person name="Kohara Y."/>
            <person name="Kobayashi M."/>
            <person name="Toyoda A."/>
            <person name="Sakaki Y."/>
            <person name="Sakurai T."/>
            <person name="Iida K."/>
            <person name="Akiyama K."/>
            <person name="Satou M."/>
            <person name="Toyoda T."/>
            <person name="Konagaya A."/>
            <person name="Carninci P."/>
            <person name="Kawai J."/>
            <person name="Hayashizaki Y."/>
            <person name="Shinozaki K."/>
        </authorList>
    </citation>
    <scope>NUCLEOTIDE SEQUENCE</scope>
</reference>
<keyword evidence="1" id="KW-0812">Transmembrane</keyword>
<name>Q570L1_ARATH</name>
<feature type="transmembrane region" description="Helical" evidence="1">
    <location>
        <begin position="178"/>
        <end position="198"/>
    </location>
</feature>
<gene>
    <name evidence="2" type="ordered locus">At3g23190</name>
</gene>
<proteinExistence type="evidence at transcript level"/>
<organism evidence="2">
    <name type="scientific">Arabidopsis thaliana</name>
    <name type="common">Mouse-ear cress</name>
    <dbReference type="NCBI Taxonomy" id="3702"/>
    <lineage>
        <taxon>Eukaryota</taxon>
        <taxon>Viridiplantae</taxon>
        <taxon>Streptophyta</taxon>
        <taxon>Embryophyta</taxon>
        <taxon>Tracheophyta</taxon>
        <taxon>Spermatophyta</taxon>
        <taxon>Magnoliopsida</taxon>
        <taxon>eudicotyledons</taxon>
        <taxon>Gunneridae</taxon>
        <taxon>Pentapetalae</taxon>
        <taxon>rosids</taxon>
        <taxon>malvids</taxon>
        <taxon>Brassicales</taxon>
        <taxon>Brassicaceae</taxon>
        <taxon>Camelineae</taxon>
        <taxon>Arabidopsis</taxon>
    </lineage>
</organism>
<protein>
    <submittedName>
        <fullName evidence="2">Uncharacterized protein At3g23190</fullName>
    </submittedName>
</protein>